<dbReference type="InterPro" id="IPR004101">
    <property type="entry name" value="Mur_ligase_C"/>
</dbReference>
<sequence length="455" mass="49962">MKMTLNEVASAVHSQTDLGAWGTRIVTSVTFDTRQLQSGGLFVPLIAQRDGHDFVDAAIKNGAVGSFWQAGHANQPVDFPTIEVADTQTAFIELAKYYLHKVNPRVIAVTGSNGKTTTKDMIAAILATQSNTHKTVANYNNEIGVPYTILGMDTNTENLVLEMGMDRPGQLHKMSTIAEPDIAVITMIGEAHIEFFGTRDKIADAKMEIVDGLKADGTLIYDGDEPLLRERITDELATKTFGQTAADDLFAMDVVPEKTQTSFLTNEWPDKKFVLPLMGGYNVNNALAAIAVGQQIHVPVNQMITALKNFKVTAERTEWLKGFNGCDILSDVYNSNPTAVKEVLKNFVAIPTIGERKVVLGDMLELGQQSQLLHAQLAEDLDPTDIQEVFLYGKDIAALYDALQSKYSVERLHYYALADKDLMIEDIKASLAPEDMILLKASHGLHLEDVVAHLI</sequence>
<dbReference type="SUPFAM" id="SSF63418">
    <property type="entry name" value="MurE/MurF N-terminal domain"/>
    <property type="match status" value="1"/>
</dbReference>
<feature type="domain" description="Mur ligase C-terminal" evidence="12">
    <location>
        <begin position="316"/>
        <end position="442"/>
    </location>
</feature>
<comment type="pathway">
    <text evidence="10 11">Cell wall biogenesis; peptidoglycan biosynthesis.</text>
</comment>
<keyword evidence="7 10" id="KW-0573">Peptidoglycan synthesis</keyword>
<evidence type="ECO:0000256" key="8">
    <source>
        <dbReference type="ARBA" id="ARBA00023306"/>
    </source>
</evidence>
<dbReference type="STRING" id="1423734.FC83_GL000596"/>
<dbReference type="SUPFAM" id="SSF53623">
    <property type="entry name" value="MurD-like peptide ligases, catalytic domain"/>
    <property type="match status" value="1"/>
</dbReference>
<dbReference type="Gene3D" id="3.40.1190.10">
    <property type="entry name" value="Mur-like, catalytic domain"/>
    <property type="match status" value="1"/>
</dbReference>
<keyword evidence="3 10" id="KW-0132">Cell division</keyword>
<dbReference type="InterPro" id="IPR035911">
    <property type="entry name" value="MurE/MurF_N"/>
</dbReference>
<comment type="similarity">
    <text evidence="10">Belongs to the MurCDEF family. MurF subfamily.</text>
</comment>
<dbReference type="GO" id="GO:0005524">
    <property type="term" value="F:ATP binding"/>
    <property type="evidence" value="ECO:0007669"/>
    <property type="project" value="UniProtKB-UniRule"/>
</dbReference>
<accession>X0PP97</accession>
<dbReference type="HAMAP" id="MF_02019">
    <property type="entry name" value="MurF"/>
    <property type="match status" value="1"/>
</dbReference>
<dbReference type="InterPro" id="IPR005863">
    <property type="entry name" value="UDP-N-AcMur_synth"/>
</dbReference>
<evidence type="ECO:0000256" key="7">
    <source>
        <dbReference type="ARBA" id="ARBA00022984"/>
    </source>
</evidence>
<dbReference type="eggNOG" id="COG0770">
    <property type="taxonomic scope" value="Bacteria"/>
</dbReference>
<dbReference type="Gene3D" id="3.40.1390.10">
    <property type="entry name" value="MurE/MurF, N-terminal domain"/>
    <property type="match status" value="1"/>
</dbReference>
<dbReference type="OrthoDB" id="9801978at2"/>
<comment type="catalytic activity">
    <reaction evidence="11">
        <text>D-alanyl-D-alanine + UDP-N-acetyl-alpha-D-muramoyl-L-alanyl-gamma-D-glutamyl-meso-2,6-diaminopimelate + ATP = UDP-N-acetyl-alpha-D-muramoyl-L-alanyl-gamma-D-glutamyl-meso-2,6-diaminopimeloyl-D-alanyl-D-alanine + ADP + phosphate + H(+)</text>
        <dbReference type="Rhea" id="RHEA:28374"/>
        <dbReference type="ChEBI" id="CHEBI:15378"/>
        <dbReference type="ChEBI" id="CHEBI:30616"/>
        <dbReference type="ChEBI" id="CHEBI:43474"/>
        <dbReference type="ChEBI" id="CHEBI:57822"/>
        <dbReference type="ChEBI" id="CHEBI:61386"/>
        <dbReference type="ChEBI" id="CHEBI:83905"/>
        <dbReference type="ChEBI" id="CHEBI:456216"/>
        <dbReference type="EC" id="6.3.2.10"/>
    </reaction>
</comment>
<evidence type="ECO:0000256" key="1">
    <source>
        <dbReference type="ARBA" id="ARBA00022490"/>
    </source>
</evidence>
<keyword evidence="1 10" id="KW-0963">Cytoplasm</keyword>
<feature type="binding site" evidence="10">
    <location>
        <begin position="111"/>
        <end position="117"/>
    </location>
    <ligand>
        <name>ATP</name>
        <dbReference type="ChEBI" id="CHEBI:30616"/>
    </ligand>
</feature>
<keyword evidence="4 10" id="KW-0547">Nucleotide-binding</keyword>
<dbReference type="AlphaFoldDB" id="X0PP97"/>
<keyword evidence="15" id="KW-1185">Reference proteome</keyword>
<keyword evidence="9 10" id="KW-0961">Cell wall biogenesis/degradation</keyword>
<dbReference type="InterPro" id="IPR051046">
    <property type="entry name" value="MurCDEF_CellWall_CoF430Synth"/>
</dbReference>
<dbReference type="InterPro" id="IPR036615">
    <property type="entry name" value="Mur_ligase_C_dom_sf"/>
</dbReference>
<dbReference type="UniPathway" id="UPA00219"/>
<keyword evidence="2 10" id="KW-0436">Ligase</keyword>
<keyword evidence="5 10" id="KW-0067">ATP-binding</keyword>
<dbReference type="GO" id="GO:0005737">
    <property type="term" value="C:cytoplasm"/>
    <property type="evidence" value="ECO:0007669"/>
    <property type="project" value="UniProtKB-SubCell"/>
</dbReference>
<feature type="domain" description="Mur ligase central" evidence="13">
    <location>
        <begin position="109"/>
        <end position="292"/>
    </location>
</feature>
<dbReference type="InterPro" id="IPR036565">
    <property type="entry name" value="Mur-like_cat_sf"/>
</dbReference>
<dbReference type="GO" id="GO:0051301">
    <property type="term" value="P:cell division"/>
    <property type="evidence" value="ECO:0007669"/>
    <property type="project" value="UniProtKB-KW"/>
</dbReference>
<proteinExistence type="inferred from homology"/>
<gene>
    <name evidence="10" type="primary">murF</name>
    <name evidence="14" type="ORF">FC83_GL000596</name>
</gene>
<name>X0PP97_9LACO</name>
<evidence type="ECO:0000313" key="15">
    <source>
        <dbReference type="Proteomes" id="UP000051236"/>
    </source>
</evidence>
<dbReference type="Pfam" id="PF02875">
    <property type="entry name" value="Mur_ligase_C"/>
    <property type="match status" value="1"/>
</dbReference>
<evidence type="ECO:0000256" key="4">
    <source>
        <dbReference type="ARBA" id="ARBA00022741"/>
    </source>
</evidence>
<dbReference type="SUPFAM" id="SSF53244">
    <property type="entry name" value="MurD-like peptide ligases, peptide-binding domain"/>
    <property type="match status" value="1"/>
</dbReference>
<evidence type="ECO:0000256" key="11">
    <source>
        <dbReference type="RuleBase" id="RU004136"/>
    </source>
</evidence>
<dbReference type="GO" id="GO:0009252">
    <property type="term" value="P:peptidoglycan biosynthetic process"/>
    <property type="evidence" value="ECO:0007669"/>
    <property type="project" value="UniProtKB-UniRule"/>
</dbReference>
<evidence type="ECO:0000256" key="3">
    <source>
        <dbReference type="ARBA" id="ARBA00022618"/>
    </source>
</evidence>
<dbReference type="GO" id="GO:0071555">
    <property type="term" value="P:cell wall organization"/>
    <property type="evidence" value="ECO:0007669"/>
    <property type="project" value="UniProtKB-KW"/>
</dbReference>
<dbReference type="InterPro" id="IPR013221">
    <property type="entry name" value="Mur_ligase_cen"/>
</dbReference>
<evidence type="ECO:0000256" key="5">
    <source>
        <dbReference type="ARBA" id="ARBA00022840"/>
    </source>
</evidence>
<evidence type="ECO:0000313" key="14">
    <source>
        <dbReference type="EMBL" id="KRM31535.1"/>
    </source>
</evidence>
<comment type="subcellular location">
    <subcellularLocation>
        <location evidence="10 11">Cytoplasm</location>
    </subcellularLocation>
</comment>
<dbReference type="GO" id="GO:0008360">
    <property type="term" value="P:regulation of cell shape"/>
    <property type="evidence" value="ECO:0007669"/>
    <property type="project" value="UniProtKB-KW"/>
</dbReference>
<evidence type="ECO:0000256" key="6">
    <source>
        <dbReference type="ARBA" id="ARBA00022960"/>
    </source>
</evidence>
<keyword evidence="8 10" id="KW-0131">Cell cycle</keyword>
<evidence type="ECO:0000256" key="10">
    <source>
        <dbReference type="HAMAP-Rule" id="MF_02019"/>
    </source>
</evidence>
<dbReference type="Proteomes" id="UP000051236">
    <property type="component" value="Unassembled WGS sequence"/>
</dbReference>
<evidence type="ECO:0000256" key="2">
    <source>
        <dbReference type="ARBA" id="ARBA00022598"/>
    </source>
</evidence>
<comment type="caution">
    <text evidence="14">The sequence shown here is derived from an EMBL/GenBank/DDBJ whole genome shotgun (WGS) entry which is preliminary data.</text>
</comment>
<dbReference type="EMBL" id="AZGA01000077">
    <property type="protein sequence ID" value="KRM31535.1"/>
    <property type="molecule type" value="Genomic_DNA"/>
</dbReference>
<keyword evidence="6 10" id="KW-0133">Cell shape</keyword>
<dbReference type="NCBIfam" id="TIGR01143">
    <property type="entry name" value="murF"/>
    <property type="match status" value="1"/>
</dbReference>
<dbReference type="PATRIC" id="fig|1423734.3.peg.602"/>
<comment type="function">
    <text evidence="10 11">Involved in cell wall formation. Catalyzes the final step in the synthesis of UDP-N-acetylmuramoyl-pentapeptide, the precursor of murein.</text>
</comment>
<dbReference type="GO" id="GO:0047480">
    <property type="term" value="F:UDP-N-acetylmuramoyl-tripeptide-D-alanyl-D-alanine ligase activity"/>
    <property type="evidence" value="ECO:0007669"/>
    <property type="project" value="UniProtKB-UniRule"/>
</dbReference>
<dbReference type="PANTHER" id="PTHR43024">
    <property type="entry name" value="UDP-N-ACETYLMURAMOYL-TRIPEPTIDE--D-ALANYL-D-ALANINE LIGASE"/>
    <property type="match status" value="1"/>
</dbReference>
<dbReference type="PANTHER" id="PTHR43024:SF1">
    <property type="entry name" value="UDP-N-ACETYLMURAMOYL-TRIPEPTIDE--D-ALANYL-D-ALANINE LIGASE"/>
    <property type="match status" value="1"/>
</dbReference>
<evidence type="ECO:0000259" key="12">
    <source>
        <dbReference type="Pfam" id="PF02875"/>
    </source>
</evidence>
<organism evidence="14 15">
    <name type="scientific">Agrilactobacillus composti DSM 18527 = JCM 14202</name>
    <dbReference type="NCBI Taxonomy" id="1423734"/>
    <lineage>
        <taxon>Bacteria</taxon>
        <taxon>Bacillati</taxon>
        <taxon>Bacillota</taxon>
        <taxon>Bacilli</taxon>
        <taxon>Lactobacillales</taxon>
        <taxon>Lactobacillaceae</taxon>
        <taxon>Agrilactobacillus</taxon>
    </lineage>
</organism>
<dbReference type="Pfam" id="PF08245">
    <property type="entry name" value="Mur_ligase_M"/>
    <property type="match status" value="1"/>
</dbReference>
<reference evidence="14 15" key="1">
    <citation type="journal article" date="2015" name="Genome Announc.">
        <title>Expanding the biotechnology potential of lactobacilli through comparative genomics of 213 strains and associated genera.</title>
        <authorList>
            <person name="Sun Z."/>
            <person name="Harris H.M."/>
            <person name="McCann A."/>
            <person name="Guo C."/>
            <person name="Argimon S."/>
            <person name="Zhang W."/>
            <person name="Yang X."/>
            <person name="Jeffery I.B."/>
            <person name="Cooney J.C."/>
            <person name="Kagawa T.F."/>
            <person name="Liu W."/>
            <person name="Song Y."/>
            <person name="Salvetti E."/>
            <person name="Wrobel A."/>
            <person name="Rasinkangas P."/>
            <person name="Parkhill J."/>
            <person name="Rea M.C."/>
            <person name="O'Sullivan O."/>
            <person name="Ritari J."/>
            <person name="Douillard F.P."/>
            <person name="Paul Ross R."/>
            <person name="Yang R."/>
            <person name="Briner A.E."/>
            <person name="Felis G.E."/>
            <person name="de Vos W.M."/>
            <person name="Barrangou R."/>
            <person name="Klaenhammer T.R."/>
            <person name="Caufield P.W."/>
            <person name="Cui Y."/>
            <person name="Zhang H."/>
            <person name="O'Toole P.W."/>
        </authorList>
    </citation>
    <scope>NUCLEOTIDE SEQUENCE [LARGE SCALE GENOMIC DNA]</scope>
    <source>
        <strain evidence="14 15">DSM 18527</strain>
    </source>
</reference>
<dbReference type="EC" id="6.3.2.10" evidence="10 11"/>
<comment type="catalytic activity">
    <reaction evidence="10">
        <text>UDP-N-acetyl-alpha-D-muramoyl-L-alanyl-gamma-D-glutamyl-L-lysine + D-alanyl-D-alanine + ATP = UDP-N-acetyl-alpha-D-muramoyl-L-alanyl-gamma-D-glutamyl-L-lysyl-D-alanyl-D-alanine + ADP + phosphate + H(+)</text>
        <dbReference type="Rhea" id="RHEA:16085"/>
        <dbReference type="ChEBI" id="CHEBI:15378"/>
        <dbReference type="ChEBI" id="CHEBI:30616"/>
        <dbReference type="ChEBI" id="CHEBI:43474"/>
        <dbReference type="ChEBI" id="CHEBI:57822"/>
        <dbReference type="ChEBI" id="CHEBI:70758"/>
        <dbReference type="ChEBI" id="CHEBI:83903"/>
        <dbReference type="ChEBI" id="CHEBI:456216"/>
        <dbReference type="EC" id="6.3.2.10"/>
    </reaction>
</comment>
<dbReference type="RefSeq" id="WP_035452039.1">
    <property type="nucleotide sequence ID" value="NZ_AZGA01000077.1"/>
</dbReference>
<dbReference type="Gene3D" id="3.90.190.20">
    <property type="entry name" value="Mur ligase, C-terminal domain"/>
    <property type="match status" value="1"/>
</dbReference>
<protein>
    <recommendedName>
        <fullName evidence="10 11">UDP-N-acetylmuramoyl-tripeptide--D-alanyl-D-alanine ligase</fullName>
        <ecNumber evidence="10 11">6.3.2.10</ecNumber>
    </recommendedName>
    <alternativeName>
        <fullName evidence="10">D-alanyl-D-alanine-adding enzyme</fullName>
    </alternativeName>
</protein>
<dbReference type="GO" id="GO:0008766">
    <property type="term" value="F:UDP-N-acetylmuramoylalanyl-D-glutamyl-2,6-diaminopimelate-D-alanyl-D-alanine ligase activity"/>
    <property type="evidence" value="ECO:0007669"/>
    <property type="project" value="RHEA"/>
</dbReference>
<evidence type="ECO:0000256" key="9">
    <source>
        <dbReference type="ARBA" id="ARBA00023316"/>
    </source>
</evidence>
<evidence type="ECO:0000259" key="13">
    <source>
        <dbReference type="Pfam" id="PF08245"/>
    </source>
</evidence>